<evidence type="ECO:0000313" key="2">
    <source>
        <dbReference type="Proteomes" id="UP000095606"/>
    </source>
</evidence>
<dbReference type="AlphaFoldDB" id="A0A174L4S7"/>
<gene>
    <name evidence="1" type="ORF">ERS852461_01985</name>
</gene>
<organism evidence="1 2">
    <name type="scientific">Bacteroides faecis</name>
    <dbReference type="NCBI Taxonomy" id="674529"/>
    <lineage>
        <taxon>Bacteria</taxon>
        <taxon>Pseudomonadati</taxon>
        <taxon>Bacteroidota</taxon>
        <taxon>Bacteroidia</taxon>
        <taxon>Bacteroidales</taxon>
        <taxon>Bacteroidaceae</taxon>
        <taxon>Bacteroides</taxon>
    </lineage>
</organism>
<reference evidence="1 2" key="1">
    <citation type="submission" date="2015-09" db="EMBL/GenBank/DDBJ databases">
        <authorList>
            <consortium name="Pathogen Informatics"/>
        </authorList>
    </citation>
    <scope>NUCLEOTIDE SEQUENCE [LARGE SCALE GENOMIC DNA]</scope>
    <source>
        <strain evidence="1 2">2789STDY5834846</strain>
    </source>
</reference>
<proteinExistence type="predicted"/>
<protein>
    <submittedName>
        <fullName evidence="1">Uncharacterized protein</fullName>
    </submittedName>
</protein>
<dbReference type="EMBL" id="CZAE01000008">
    <property type="protein sequence ID" value="CUP16390.1"/>
    <property type="molecule type" value="Genomic_DNA"/>
</dbReference>
<accession>A0A174L4S7</accession>
<dbReference type="RefSeq" id="WP_055269398.1">
    <property type="nucleotide sequence ID" value="NZ_JANUNW010000001.1"/>
</dbReference>
<accession>A0A3E5GB47</accession>
<evidence type="ECO:0000313" key="1">
    <source>
        <dbReference type="EMBL" id="CUP16390.1"/>
    </source>
</evidence>
<sequence>MGNLELVRNGQLFFLATHTLFFTFASIINLLNKNNMKKIAVYVEALDTDVNNDQPIVKFYYG</sequence>
<dbReference type="Proteomes" id="UP000095606">
    <property type="component" value="Unassembled WGS sequence"/>
</dbReference>
<name>A0A174L4S7_9BACE</name>